<dbReference type="GO" id="GO:0102158">
    <property type="term" value="F:very-long-chain (3R)-3-hydroxyacyl-CoA dehydratase activity"/>
    <property type="evidence" value="ECO:0007669"/>
    <property type="project" value="UniProtKB-EC"/>
</dbReference>
<keyword evidence="10 14" id="KW-0472">Membrane</keyword>
<dbReference type="GO" id="GO:0042761">
    <property type="term" value="P:very long-chain fatty acid biosynthetic process"/>
    <property type="evidence" value="ECO:0007669"/>
    <property type="project" value="TreeGrafter"/>
</dbReference>
<evidence type="ECO:0000256" key="7">
    <source>
        <dbReference type="ARBA" id="ARBA00022832"/>
    </source>
</evidence>
<feature type="transmembrane region" description="Helical" evidence="14">
    <location>
        <begin position="142"/>
        <end position="166"/>
    </location>
</feature>
<evidence type="ECO:0000313" key="16">
    <source>
        <dbReference type="Proteomes" id="UP001381693"/>
    </source>
</evidence>
<evidence type="ECO:0000256" key="13">
    <source>
        <dbReference type="ARBA" id="ARBA00036671"/>
    </source>
</evidence>
<evidence type="ECO:0000313" key="15">
    <source>
        <dbReference type="EMBL" id="KAK7075607.1"/>
    </source>
</evidence>
<reference evidence="15 16" key="1">
    <citation type="submission" date="2023-11" db="EMBL/GenBank/DDBJ databases">
        <title>Halocaridina rubra genome assembly.</title>
        <authorList>
            <person name="Smith C."/>
        </authorList>
    </citation>
    <scope>NUCLEOTIDE SEQUENCE [LARGE SCALE GENOMIC DNA]</scope>
    <source>
        <strain evidence="15">EP-1</strain>
        <tissue evidence="15">Whole</tissue>
    </source>
</reference>
<comment type="pathway">
    <text evidence="2 14">Lipid metabolism; fatty acid biosynthesis.</text>
</comment>
<gene>
    <name evidence="15" type="ORF">SK128_017994</name>
</gene>
<evidence type="ECO:0000256" key="8">
    <source>
        <dbReference type="ARBA" id="ARBA00022989"/>
    </source>
</evidence>
<evidence type="ECO:0000256" key="3">
    <source>
        <dbReference type="ARBA" id="ARBA00007811"/>
    </source>
</evidence>
<keyword evidence="7 14" id="KW-0276">Fatty acid metabolism</keyword>
<comment type="catalytic activity">
    <reaction evidence="13 14">
        <text>a very-long-chain (3R)-3-hydroxyacyl-CoA = a very-long-chain (2E)-enoyl-CoA + H2O</text>
        <dbReference type="Rhea" id="RHEA:45812"/>
        <dbReference type="ChEBI" id="CHEBI:15377"/>
        <dbReference type="ChEBI" id="CHEBI:83728"/>
        <dbReference type="ChEBI" id="CHEBI:85440"/>
        <dbReference type="EC" id="4.2.1.134"/>
    </reaction>
</comment>
<protein>
    <recommendedName>
        <fullName evidence="4 14">Very-long-chain (3R)-3-hydroxyacyl-CoA dehydratase</fullName>
        <ecNumber evidence="4 14">4.2.1.134</ecNumber>
    </recommendedName>
</protein>
<name>A0AAN9AA07_HALRR</name>
<dbReference type="GO" id="GO:0030497">
    <property type="term" value="P:fatty acid elongation"/>
    <property type="evidence" value="ECO:0007669"/>
    <property type="project" value="TreeGrafter"/>
</dbReference>
<dbReference type="EC" id="4.2.1.134" evidence="4 14"/>
<keyword evidence="6 14" id="KW-0812">Transmembrane</keyword>
<evidence type="ECO:0000256" key="2">
    <source>
        <dbReference type="ARBA" id="ARBA00005194"/>
    </source>
</evidence>
<keyword evidence="8 14" id="KW-1133">Transmembrane helix</keyword>
<keyword evidence="5 14" id="KW-0444">Lipid biosynthesis</keyword>
<dbReference type="PANTHER" id="PTHR11035:SF3">
    <property type="entry name" value="VERY-LONG-CHAIN (3R)-3-HYDROXYACYL-COA DEHYDRATASE"/>
    <property type="match status" value="1"/>
</dbReference>
<organism evidence="15 16">
    <name type="scientific">Halocaridina rubra</name>
    <name type="common">Hawaiian red shrimp</name>
    <dbReference type="NCBI Taxonomy" id="373956"/>
    <lineage>
        <taxon>Eukaryota</taxon>
        <taxon>Metazoa</taxon>
        <taxon>Ecdysozoa</taxon>
        <taxon>Arthropoda</taxon>
        <taxon>Crustacea</taxon>
        <taxon>Multicrustacea</taxon>
        <taxon>Malacostraca</taxon>
        <taxon>Eumalacostraca</taxon>
        <taxon>Eucarida</taxon>
        <taxon>Decapoda</taxon>
        <taxon>Pleocyemata</taxon>
        <taxon>Caridea</taxon>
        <taxon>Atyoidea</taxon>
        <taxon>Atyidae</taxon>
        <taxon>Halocaridina</taxon>
    </lineage>
</organism>
<sequence length="228" mass="25778">MSSSSSKKSEPSSLGSVYLIFYNGFLSVGWLIVLVQAIHNFLHEGHSGLWKSTSDCLKIFQTLAILEIVHSAVGLVPSSVGVVFPQVFSRLVTLWPVLYTFKESQESIGYPMLLIAWSVTEVVRYAFYFLNILDRVPFIISFLRYTMFIVLYPMGVTGELLCMYAAVPKASIVGVYSITMPNSLNFTFNFPYALTIFGLMYIPVFPMLYSHMLAQRRKVLHGSHKKKD</sequence>
<dbReference type="GO" id="GO:0005789">
    <property type="term" value="C:endoplasmic reticulum membrane"/>
    <property type="evidence" value="ECO:0007669"/>
    <property type="project" value="UniProtKB-SubCell"/>
</dbReference>
<comment type="similarity">
    <text evidence="3 14">Belongs to the very long-chain fatty acids dehydratase HACD family.</text>
</comment>
<evidence type="ECO:0000256" key="10">
    <source>
        <dbReference type="ARBA" id="ARBA00023136"/>
    </source>
</evidence>
<dbReference type="EMBL" id="JAXCGZ010010352">
    <property type="protein sequence ID" value="KAK7075607.1"/>
    <property type="molecule type" value="Genomic_DNA"/>
</dbReference>
<dbReference type="Pfam" id="PF04387">
    <property type="entry name" value="PTPLA"/>
    <property type="match status" value="1"/>
</dbReference>
<evidence type="ECO:0000256" key="11">
    <source>
        <dbReference type="ARBA" id="ARBA00023160"/>
    </source>
</evidence>
<keyword evidence="16" id="KW-1185">Reference proteome</keyword>
<evidence type="ECO:0000256" key="1">
    <source>
        <dbReference type="ARBA" id="ARBA00004141"/>
    </source>
</evidence>
<dbReference type="Proteomes" id="UP001381693">
    <property type="component" value="Unassembled WGS sequence"/>
</dbReference>
<proteinExistence type="inferred from homology"/>
<evidence type="ECO:0000256" key="4">
    <source>
        <dbReference type="ARBA" id="ARBA00013122"/>
    </source>
</evidence>
<keyword evidence="11 14" id="KW-0275">Fatty acid biosynthesis</keyword>
<feature type="transmembrane region" description="Helical" evidence="14">
    <location>
        <begin position="108"/>
        <end position="130"/>
    </location>
</feature>
<keyword evidence="9 14" id="KW-0443">Lipid metabolism</keyword>
<dbReference type="PANTHER" id="PTHR11035">
    <property type="entry name" value="VERY-LONG-CHAIN (3R)-3-HYDROXYACYL-COA DEHYDRATASE"/>
    <property type="match status" value="1"/>
</dbReference>
<comment type="caution">
    <text evidence="15">The sequence shown here is derived from an EMBL/GenBank/DDBJ whole genome shotgun (WGS) entry which is preliminary data.</text>
</comment>
<evidence type="ECO:0000256" key="12">
    <source>
        <dbReference type="ARBA" id="ARBA00023239"/>
    </source>
</evidence>
<dbReference type="GO" id="GO:0030148">
    <property type="term" value="P:sphingolipid biosynthetic process"/>
    <property type="evidence" value="ECO:0007669"/>
    <property type="project" value="TreeGrafter"/>
</dbReference>
<dbReference type="InterPro" id="IPR007482">
    <property type="entry name" value="Tyr_Pase-like_PTPLA"/>
</dbReference>
<accession>A0AAN9AA07</accession>
<feature type="transmembrane region" description="Helical" evidence="14">
    <location>
        <begin position="20"/>
        <end position="42"/>
    </location>
</feature>
<feature type="transmembrane region" description="Helical" evidence="14">
    <location>
        <begin position="63"/>
        <end position="88"/>
    </location>
</feature>
<comment type="function">
    <text evidence="14">Catalyzes the third of the four reactions of the long-chain fatty acids elongation cycle. This endoplasmic reticulum-bound enzymatic process, allows the addition of two carbons to the chain of long- and very long-chain fatty acids/VLCFAs per cycle. This enzyme catalyzes the dehydration of the 3-hydroxyacyl-CoA intermediate into trans-2,3-enoyl-CoA, within each cycle of fatty acid elongation. Thereby, it participates to the production of VLCFAs of different chain lengths that are involved in multiple biological processes as precursors of membrane lipids and lipid mediators.</text>
</comment>
<evidence type="ECO:0000256" key="5">
    <source>
        <dbReference type="ARBA" id="ARBA00022516"/>
    </source>
</evidence>
<evidence type="ECO:0000256" key="9">
    <source>
        <dbReference type="ARBA" id="ARBA00023098"/>
    </source>
</evidence>
<evidence type="ECO:0000256" key="14">
    <source>
        <dbReference type="RuleBase" id="RU363109"/>
    </source>
</evidence>
<dbReference type="AlphaFoldDB" id="A0AAN9AA07"/>
<keyword evidence="14" id="KW-0256">Endoplasmic reticulum</keyword>
<comment type="subcellular location">
    <subcellularLocation>
        <location evidence="14">Endoplasmic reticulum membrane</location>
        <topology evidence="14">Multi-pass membrane protein</topology>
    </subcellularLocation>
    <subcellularLocation>
        <location evidence="1">Membrane</location>
        <topology evidence="1">Multi-pass membrane protein</topology>
    </subcellularLocation>
</comment>
<feature type="transmembrane region" description="Helical" evidence="14">
    <location>
        <begin position="186"/>
        <end position="209"/>
    </location>
</feature>
<keyword evidence="12 14" id="KW-0456">Lyase</keyword>
<evidence type="ECO:0000256" key="6">
    <source>
        <dbReference type="ARBA" id="ARBA00022692"/>
    </source>
</evidence>